<feature type="transmembrane region" description="Helical" evidence="9">
    <location>
        <begin position="215"/>
        <end position="235"/>
    </location>
</feature>
<dbReference type="GO" id="GO:0009401">
    <property type="term" value="P:phosphoenolpyruvate-dependent sugar phosphotransferase system"/>
    <property type="evidence" value="ECO:0007669"/>
    <property type="project" value="UniProtKB-KW"/>
</dbReference>
<proteinExistence type="predicted"/>
<feature type="transmembrane region" description="Helical" evidence="9">
    <location>
        <begin position="412"/>
        <end position="437"/>
    </location>
</feature>
<feature type="transmembrane region" description="Helical" evidence="9">
    <location>
        <begin position="341"/>
        <end position="371"/>
    </location>
</feature>
<evidence type="ECO:0000256" key="1">
    <source>
        <dbReference type="ARBA" id="ARBA00004651"/>
    </source>
</evidence>
<dbReference type="OrthoDB" id="9787936at2"/>
<evidence type="ECO:0000313" key="11">
    <source>
        <dbReference type="Proteomes" id="UP000295325"/>
    </source>
</evidence>
<keyword evidence="3" id="KW-1003">Cell membrane</keyword>
<keyword evidence="11" id="KW-1185">Reference proteome</keyword>
<name>A0A4R7KTY8_9CLOT</name>
<feature type="transmembrane region" description="Helical" evidence="9">
    <location>
        <begin position="6"/>
        <end position="26"/>
    </location>
</feature>
<feature type="transmembrane region" description="Helical" evidence="9">
    <location>
        <begin position="38"/>
        <end position="60"/>
    </location>
</feature>
<comment type="subcellular location">
    <subcellularLocation>
        <location evidence="1">Cell membrane</location>
        <topology evidence="1">Multi-pass membrane protein</topology>
    </subcellularLocation>
</comment>
<feature type="transmembrane region" description="Helical" evidence="9">
    <location>
        <begin position="80"/>
        <end position="107"/>
    </location>
</feature>
<dbReference type="GO" id="GO:0005886">
    <property type="term" value="C:plasma membrane"/>
    <property type="evidence" value="ECO:0007669"/>
    <property type="project" value="UniProtKB-SubCell"/>
</dbReference>
<feature type="transmembrane region" description="Helical" evidence="9">
    <location>
        <begin position="247"/>
        <end position="265"/>
    </location>
</feature>
<keyword evidence="2" id="KW-0813">Transport</keyword>
<protein>
    <submittedName>
        <fullName evidence="10">PTS system galactitol-specific IIC component</fullName>
    </submittedName>
</protein>
<evidence type="ECO:0000313" key="10">
    <source>
        <dbReference type="EMBL" id="TDT63607.1"/>
    </source>
</evidence>
<dbReference type="PANTHER" id="PTHR37324:SF2">
    <property type="entry name" value="PTS SYSTEM GALACTITOL-SPECIFIC EIIC COMPONENT"/>
    <property type="match status" value="1"/>
</dbReference>
<evidence type="ECO:0000256" key="6">
    <source>
        <dbReference type="ARBA" id="ARBA00022692"/>
    </source>
</evidence>
<evidence type="ECO:0000256" key="2">
    <source>
        <dbReference type="ARBA" id="ARBA00022448"/>
    </source>
</evidence>
<organism evidence="10 11">
    <name type="scientific">Fonticella tunisiensis</name>
    <dbReference type="NCBI Taxonomy" id="1096341"/>
    <lineage>
        <taxon>Bacteria</taxon>
        <taxon>Bacillati</taxon>
        <taxon>Bacillota</taxon>
        <taxon>Clostridia</taxon>
        <taxon>Eubacteriales</taxon>
        <taxon>Clostridiaceae</taxon>
        <taxon>Fonticella</taxon>
    </lineage>
</organism>
<evidence type="ECO:0000256" key="7">
    <source>
        <dbReference type="ARBA" id="ARBA00022989"/>
    </source>
</evidence>
<keyword evidence="5" id="KW-0598">Phosphotransferase system</keyword>
<accession>A0A4R7KTY8</accession>
<gene>
    <name evidence="10" type="ORF">EDD71_10132</name>
</gene>
<dbReference type="RefSeq" id="WP_133626734.1">
    <property type="nucleotide sequence ID" value="NZ_SOAZ01000001.1"/>
</dbReference>
<keyword evidence="4" id="KW-0762">Sugar transport</keyword>
<dbReference type="Proteomes" id="UP000295325">
    <property type="component" value="Unassembled WGS sequence"/>
</dbReference>
<keyword evidence="6 9" id="KW-0812">Transmembrane</keyword>
<keyword evidence="8 9" id="KW-0472">Membrane</keyword>
<reference evidence="10 11" key="1">
    <citation type="submission" date="2019-03" db="EMBL/GenBank/DDBJ databases">
        <title>Genomic Encyclopedia of Type Strains, Phase IV (KMG-IV): sequencing the most valuable type-strain genomes for metagenomic binning, comparative biology and taxonomic classification.</title>
        <authorList>
            <person name="Goeker M."/>
        </authorList>
    </citation>
    <scope>NUCLEOTIDE SEQUENCE [LARGE SCALE GENOMIC DNA]</scope>
    <source>
        <strain evidence="10 11">DSM 24455</strain>
    </source>
</reference>
<dbReference type="EMBL" id="SOAZ01000001">
    <property type="protein sequence ID" value="TDT63607.1"/>
    <property type="molecule type" value="Genomic_DNA"/>
</dbReference>
<evidence type="ECO:0000256" key="5">
    <source>
        <dbReference type="ARBA" id="ARBA00022683"/>
    </source>
</evidence>
<dbReference type="PIRSF" id="PIRSF006304">
    <property type="entry name" value="GatC"/>
    <property type="match status" value="1"/>
</dbReference>
<dbReference type="PANTHER" id="PTHR37324">
    <property type="entry name" value="PTS SYSTEM GALACTITOL-SPECIFIC EIIC COMPONENT"/>
    <property type="match status" value="1"/>
</dbReference>
<feature type="transmembrane region" description="Helical" evidence="9">
    <location>
        <begin position="310"/>
        <end position="329"/>
    </location>
</feature>
<feature type="transmembrane region" description="Helical" evidence="9">
    <location>
        <begin position="119"/>
        <end position="136"/>
    </location>
</feature>
<dbReference type="GO" id="GO:0015577">
    <property type="term" value="F:galactitol transmembrane transporter activity"/>
    <property type="evidence" value="ECO:0007669"/>
    <property type="project" value="InterPro"/>
</dbReference>
<comment type="caution">
    <text evidence="10">The sequence shown here is derived from an EMBL/GenBank/DDBJ whole genome shotgun (WGS) entry which is preliminary data.</text>
</comment>
<dbReference type="AlphaFoldDB" id="A0A4R7KTY8"/>
<evidence type="ECO:0000256" key="3">
    <source>
        <dbReference type="ARBA" id="ARBA00022475"/>
    </source>
</evidence>
<dbReference type="InterPro" id="IPR013853">
    <property type="entry name" value="EIIC-GAT"/>
</dbReference>
<dbReference type="InterPro" id="IPR004703">
    <property type="entry name" value="PTS_sugar-sp_permease"/>
</dbReference>
<evidence type="ECO:0000256" key="9">
    <source>
        <dbReference type="SAM" id="Phobius"/>
    </source>
</evidence>
<evidence type="ECO:0000256" key="4">
    <source>
        <dbReference type="ARBA" id="ARBA00022597"/>
    </source>
</evidence>
<keyword evidence="7 9" id="KW-1133">Transmembrane helix</keyword>
<dbReference type="Pfam" id="PF03611">
    <property type="entry name" value="EIIC-GAT"/>
    <property type="match status" value="1"/>
</dbReference>
<sequence length="460" mass="49728">MFQQFMNTFGAAILLPVIILIFELCLGIKPTKALKSALYIGIGLNGLVKVLNPYFMGLIGKPVSDMITSTGINLPYVDTGWALLAAVGYSTIIGVLVIPVGIVVNLIMLFLKWTDTLDLDLWNFWHWAFVGSMVYYSTGSLLYGVLAAVAMEMFLLIVADITAPVMQKHFGLPGISFPHASGQGLVFILAPLKWFYDKVGLSNLHVSSKDIRRRFGILGDASVLGFIISFFIGLIAWHNQLNKMETWAGLLTIGIGTGTFIYLYPKATACLLEGFTTLSDKVRTLLTKSGIKRQINFGMDSALTVGHPDVITVGLLTMIVTVPLVFILPGNKFLMLADLGVTPFFLASVTVAVLGGNIITSFITTTIGIVIDLYFSTAIAPAFAQTVKAIGVKLPDTGKAVVGADIRPVHGLFYFLGKSSVGIAVVFAVIIVVLLVFKKHSKSFYKAFGYGEETGNNLSM</sequence>
<evidence type="ECO:0000256" key="8">
    <source>
        <dbReference type="ARBA" id="ARBA00023136"/>
    </source>
</evidence>